<dbReference type="Proteomes" id="UP000294832">
    <property type="component" value="Unassembled WGS sequence"/>
</dbReference>
<evidence type="ECO:0000256" key="6">
    <source>
        <dbReference type="ARBA" id="ARBA00029447"/>
    </source>
</evidence>
<name>A0A4R2F2W2_9GAMM</name>
<evidence type="ECO:0000259" key="11">
    <source>
        <dbReference type="PROSITE" id="PS50885"/>
    </source>
</evidence>
<keyword evidence="5 7" id="KW-0807">Transducer</keyword>
<gene>
    <name evidence="12" type="ORF">EDC91_1327</name>
</gene>
<evidence type="ECO:0000256" key="1">
    <source>
        <dbReference type="ARBA" id="ARBA00004141"/>
    </source>
</evidence>
<keyword evidence="13" id="KW-1185">Reference proteome</keyword>
<dbReference type="InterPro" id="IPR029150">
    <property type="entry name" value="dCache_3"/>
</dbReference>
<dbReference type="Pfam" id="PF00672">
    <property type="entry name" value="HAMP"/>
    <property type="match status" value="1"/>
</dbReference>
<keyword evidence="2 9" id="KW-0812">Transmembrane</keyword>
<dbReference type="PROSITE" id="PS50885">
    <property type="entry name" value="HAMP"/>
    <property type="match status" value="1"/>
</dbReference>
<dbReference type="InterPro" id="IPR003660">
    <property type="entry name" value="HAMP_dom"/>
</dbReference>
<sequence length="636" mass="68555">MFSRLKVGTRIILGVCVMLVVVMTFIMPLVLSQFTTQIAESEQRELQKLYQTATAEIQSSGKLAEALATVVANTPEMQTEFANGQRQQLNARSQLIFKPLKQDFAVEQFQFHTPAALSFLRVHKPEKFGDDLSSFRETVVQTNSSHQSIMGLEKGVAGLGIRGLAPVSYEGKHIGSVEFGMSFGQPFFDEFKQNYQAEIALLIPKGSDFTRFGGTFELPQFKDNPLLNKVMQGQTEHFRSDVNHTSHAIYLHQIQDFSGKAIGVLAIAMDRSHAEQALWHINLKLAAIGLLALAIGAVIAVFIARSITGPIGEATRAMNNIAEGEGDLTQRIKVHSKDEIAELAQAFNRFASKIHSTMQSVAQVTESLATSAEEMSGITGDSRRSADKQQQETEQVATAMNEMAATVQEVAHNATDAATAAEQASQASDDGKQVVQQVVAQIDGLAREIGHAADTINKLAQDSQAIDTVLEVIRTIAEQTNLLALNAAIEAARAGEQGRGFAVVADEVRSLASRTQTSTAEIQQIIENLQQGARSAVTVMQQSNQTTGQCVQQAGNAGEALEQIRAAVSTITQMNIQIASAANQQVAVSAEINQNVSNINDAVAHSSDSAAQIAEASSELATLSARLQQLLGQFRL</sequence>
<evidence type="ECO:0000256" key="9">
    <source>
        <dbReference type="SAM" id="Phobius"/>
    </source>
</evidence>
<keyword evidence="3 9" id="KW-1133">Transmembrane helix</keyword>
<dbReference type="GO" id="GO:0004888">
    <property type="term" value="F:transmembrane signaling receptor activity"/>
    <property type="evidence" value="ECO:0007669"/>
    <property type="project" value="InterPro"/>
</dbReference>
<dbReference type="GO" id="GO:0016020">
    <property type="term" value="C:membrane"/>
    <property type="evidence" value="ECO:0007669"/>
    <property type="project" value="UniProtKB-SubCell"/>
</dbReference>
<dbReference type="EMBL" id="SLWF01000032">
    <property type="protein sequence ID" value="TCN79589.1"/>
    <property type="molecule type" value="Genomic_DNA"/>
</dbReference>
<feature type="transmembrane region" description="Helical" evidence="9">
    <location>
        <begin position="285"/>
        <end position="304"/>
    </location>
</feature>
<evidence type="ECO:0000256" key="4">
    <source>
        <dbReference type="ARBA" id="ARBA00023136"/>
    </source>
</evidence>
<dbReference type="CDD" id="cd06225">
    <property type="entry name" value="HAMP"/>
    <property type="match status" value="1"/>
</dbReference>
<dbReference type="SUPFAM" id="SSF58104">
    <property type="entry name" value="Methyl-accepting chemotaxis protein (MCP) signaling domain"/>
    <property type="match status" value="1"/>
</dbReference>
<dbReference type="GO" id="GO:0006935">
    <property type="term" value="P:chemotaxis"/>
    <property type="evidence" value="ECO:0007669"/>
    <property type="project" value="InterPro"/>
</dbReference>
<dbReference type="GO" id="GO:0007165">
    <property type="term" value="P:signal transduction"/>
    <property type="evidence" value="ECO:0007669"/>
    <property type="project" value="UniProtKB-KW"/>
</dbReference>
<dbReference type="SMART" id="SM00283">
    <property type="entry name" value="MA"/>
    <property type="match status" value="1"/>
</dbReference>
<feature type="domain" description="HAMP" evidence="11">
    <location>
        <begin position="305"/>
        <end position="359"/>
    </location>
</feature>
<comment type="caution">
    <text evidence="12">The sequence shown here is derived from an EMBL/GenBank/DDBJ whole genome shotgun (WGS) entry which is preliminary data.</text>
</comment>
<dbReference type="InterPro" id="IPR029151">
    <property type="entry name" value="Sensor-like_sf"/>
</dbReference>
<dbReference type="Pfam" id="PF14827">
    <property type="entry name" value="dCache_3"/>
    <property type="match status" value="1"/>
</dbReference>
<evidence type="ECO:0000256" key="8">
    <source>
        <dbReference type="SAM" id="MobiDB-lite"/>
    </source>
</evidence>
<dbReference type="AlphaFoldDB" id="A0A4R2F2W2"/>
<dbReference type="PANTHER" id="PTHR32089:SF119">
    <property type="entry name" value="METHYL-ACCEPTING CHEMOTAXIS PROTEIN CTPL"/>
    <property type="match status" value="1"/>
</dbReference>
<evidence type="ECO:0000313" key="12">
    <source>
        <dbReference type="EMBL" id="TCN79589.1"/>
    </source>
</evidence>
<evidence type="ECO:0000256" key="5">
    <source>
        <dbReference type="ARBA" id="ARBA00023224"/>
    </source>
</evidence>
<evidence type="ECO:0000256" key="3">
    <source>
        <dbReference type="ARBA" id="ARBA00022989"/>
    </source>
</evidence>
<accession>A0A4R2F2W2</accession>
<evidence type="ECO:0000256" key="7">
    <source>
        <dbReference type="PROSITE-ProRule" id="PRU00284"/>
    </source>
</evidence>
<evidence type="ECO:0000259" key="10">
    <source>
        <dbReference type="PROSITE" id="PS50111"/>
    </source>
</evidence>
<comment type="subcellular location">
    <subcellularLocation>
        <location evidence="1">Membrane</location>
        <topology evidence="1">Multi-pass membrane protein</topology>
    </subcellularLocation>
</comment>
<dbReference type="SUPFAM" id="SSF103190">
    <property type="entry name" value="Sensory domain-like"/>
    <property type="match status" value="1"/>
</dbReference>
<dbReference type="SMART" id="SM00304">
    <property type="entry name" value="HAMP"/>
    <property type="match status" value="2"/>
</dbReference>
<feature type="domain" description="Methyl-accepting transducer" evidence="10">
    <location>
        <begin position="364"/>
        <end position="600"/>
    </location>
</feature>
<organism evidence="12 13">
    <name type="scientific">Shewanella fodinae</name>
    <dbReference type="NCBI Taxonomy" id="552357"/>
    <lineage>
        <taxon>Bacteria</taxon>
        <taxon>Pseudomonadati</taxon>
        <taxon>Pseudomonadota</taxon>
        <taxon>Gammaproteobacteria</taxon>
        <taxon>Alteromonadales</taxon>
        <taxon>Shewanellaceae</taxon>
        <taxon>Shewanella</taxon>
    </lineage>
</organism>
<dbReference type="PANTHER" id="PTHR32089">
    <property type="entry name" value="METHYL-ACCEPTING CHEMOTAXIS PROTEIN MCPB"/>
    <property type="match status" value="1"/>
</dbReference>
<dbReference type="Gene3D" id="1.10.287.950">
    <property type="entry name" value="Methyl-accepting chemotaxis protein"/>
    <property type="match status" value="1"/>
</dbReference>
<dbReference type="PROSITE" id="PS50111">
    <property type="entry name" value="CHEMOTAXIS_TRANSDUC_2"/>
    <property type="match status" value="1"/>
</dbReference>
<comment type="similarity">
    <text evidence="6">Belongs to the methyl-accepting chemotaxis (MCP) protein family.</text>
</comment>
<evidence type="ECO:0000313" key="13">
    <source>
        <dbReference type="Proteomes" id="UP000294832"/>
    </source>
</evidence>
<dbReference type="InterPro" id="IPR004089">
    <property type="entry name" value="MCPsignal_dom"/>
</dbReference>
<dbReference type="PRINTS" id="PR00260">
    <property type="entry name" value="CHEMTRNSDUCR"/>
</dbReference>
<reference evidence="12 13" key="1">
    <citation type="submission" date="2019-03" db="EMBL/GenBank/DDBJ databases">
        <title>Freshwater and sediment microbial communities from various areas in North America, analyzing microbe dynamics in response to fracking.</title>
        <authorList>
            <person name="Lamendella R."/>
        </authorList>
    </citation>
    <scope>NUCLEOTIDE SEQUENCE [LARGE SCALE GENOMIC DNA]</scope>
    <source>
        <strain evidence="12 13">74A</strain>
    </source>
</reference>
<protein>
    <submittedName>
        <fullName evidence="12">Methyl-accepting chemotaxis sensory transducer</fullName>
    </submittedName>
</protein>
<feature type="region of interest" description="Disordered" evidence="8">
    <location>
        <begin position="372"/>
        <end position="397"/>
    </location>
</feature>
<feature type="transmembrane region" description="Helical" evidence="9">
    <location>
        <begin position="12"/>
        <end position="31"/>
    </location>
</feature>
<dbReference type="InterPro" id="IPR004090">
    <property type="entry name" value="Chemotax_Me-accpt_rcpt"/>
</dbReference>
<dbReference type="Pfam" id="PF00015">
    <property type="entry name" value="MCPsignal"/>
    <property type="match status" value="1"/>
</dbReference>
<feature type="compositionally biased region" description="Basic and acidic residues" evidence="8">
    <location>
        <begin position="381"/>
        <end position="391"/>
    </location>
</feature>
<dbReference type="Gene3D" id="6.10.340.10">
    <property type="match status" value="1"/>
</dbReference>
<dbReference type="FunFam" id="1.10.287.950:FF:000001">
    <property type="entry name" value="Methyl-accepting chemotaxis sensory transducer"/>
    <property type="match status" value="1"/>
</dbReference>
<evidence type="ECO:0000256" key="2">
    <source>
        <dbReference type="ARBA" id="ARBA00022692"/>
    </source>
</evidence>
<proteinExistence type="inferred from homology"/>
<keyword evidence="4 9" id="KW-0472">Membrane</keyword>
<dbReference type="CDD" id="cd11386">
    <property type="entry name" value="MCP_signal"/>
    <property type="match status" value="1"/>
</dbReference>